<feature type="active site" description="Cysteine sulfenic acid (-SOH) intermediate" evidence="6">
    <location>
        <position position="64"/>
    </location>
</feature>
<evidence type="ECO:0000256" key="5">
    <source>
        <dbReference type="ARBA" id="ARBA00023284"/>
    </source>
</evidence>
<comment type="subunit">
    <text evidence="6">Homodimer.</text>
</comment>
<protein>
    <recommendedName>
        <fullName evidence="6">Thiol peroxidase</fullName>
        <shortName evidence="6">Tpx</shortName>
        <ecNumber evidence="6">1.11.1.24</ecNumber>
    </recommendedName>
    <alternativeName>
        <fullName evidence="6">Peroxiredoxin tpx</fullName>
        <shortName evidence="6">Prx</shortName>
    </alternativeName>
    <alternativeName>
        <fullName evidence="6">Thioredoxin peroxidase</fullName>
    </alternativeName>
    <alternativeName>
        <fullName evidence="6">Thioredoxin-dependent peroxiredoxin</fullName>
    </alternativeName>
</protein>
<keyword evidence="3 6" id="KW-0560">Oxidoreductase</keyword>
<feature type="disulfide bond" description="Redox-active" evidence="6">
    <location>
        <begin position="64"/>
        <end position="98"/>
    </location>
</feature>
<keyword evidence="5 6" id="KW-0676">Redox-active center</keyword>
<dbReference type="InterPro" id="IPR002065">
    <property type="entry name" value="TPX"/>
</dbReference>
<dbReference type="Proteomes" id="UP000215199">
    <property type="component" value="Unassembled WGS sequence"/>
</dbReference>
<comment type="miscellaneous">
    <text evidence="6">The active site is a conserved redox-active cysteine residue, the peroxidatic cysteine (C(P)), which makes the nucleophilic attack on the peroxide substrate. The peroxide oxidizes the C(P)-SH to cysteine sulfenic acid (C(P)-SOH), which then reacts with another cysteine residue, the resolving cysteine (C(R)), to form a disulfide bridge. The disulfide is subsequently reduced by an appropriate electron donor to complete the catalytic cycle. In this atypical 2-Cys peroxiredoxin, C(R) is present in the same subunit to form an intramolecular disulfide. The disulfide is subsequently reduced by thioredoxin.</text>
</comment>
<organism evidence="8 9">
    <name type="scientific">Amycolatopsis vastitatis</name>
    <dbReference type="NCBI Taxonomy" id="1905142"/>
    <lineage>
        <taxon>Bacteria</taxon>
        <taxon>Bacillati</taxon>
        <taxon>Actinomycetota</taxon>
        <taxon>Actinomycetes</taxon>
        <taxon>Pseudonocardiales</taxon>
        <taxon>Pseudonocardiaceae</taxon>
        <taxon>Amycolatopsis</taxon>
    </lineage>
</organism>
<comment type="catalytic activity">
    <reaction evidence="6">
        <text>a hydroperoxide + [thioredoxin]-dithiol = an alcohol + [thioredoxin]-disulfide + H2O</text>
        <dbReference type="Rhea" id="RHEA:62620"/>
        <dbReference type="Rhea" id="RHEA-COMP:10698"/>
        <dbReference type="Rhea" id="RHEA-COMP:10700"/>
        <dbReference type="ChEBI" id="CHEBI:15377"/>
        <dbReference type="ChEBI" id="CHEBI:29950"/>
        <dbReference type="ChEBI" id="CHEBI:30879"/>
        <dbReference type="ChEBI" id="CHEBI:35924"/>
        <dbReference type="ChEBI" id="CHEBI:50058"/>
        <dbReference type="EC" id="1.11.1.24"/>
    </reaction>
</comment>
<dbReference type="AlphaFoldDB" id="A0A229SL50"/>
<dbReference type="SUPFAM" id="SSF52833">
    <property type="entry name" value="Thioredoxin-like"/>
    <property type="match status" value="1"/>
</dbReference>
<evidence type="ECO:0000256" key="1">
    <source>
        <dbReference type="ARBA" id="ARBA00022559"/>
    </source>
</evidence>
<dbReference type="PROSITE" id="PS01265">
    <property type="entry name" value="TPX"/>
    <property type="match status" value="1"/>
</dbReference>
<dbReference type="InterPro" id="IPR013766">
    <property type="entry name" value="Thioredoxin_domain"/>
</dbReference>
<dbReference type="GO" id="GO:0008379">
    <property type="term" value="F:thioredoxin peroxidase activity"/>
    <property type="evidence" value="ECO:0007669"/>
    <property type="project" value="UniProtKB-UniRule"/>
</dbReference>
<dbReference type="OrthoDB" id="9781543at2"/>
<dbReference type="CDD" id="cd03014">
    <property type="entry name" value="PRX_Atyp2cys"/>
    <property type="match status" value="1"/>
</dbReference>
<comment type="similarity">
    <text evidence="6">Belongs to the peroxiredoxin family. Tpx subfamily.</text>
</comment>
<keyword evidence="1 6" id="KW-0575">Peroxidase</keyword>
<dbReference type="PROSITE" id="PS51352">
    <property type="entry name" value="THIOREDOXIN_2"/>
    <property type="match status" value="1"/>
</dbReference>
<dbReference type="EC" id="1.11.1.24" evidence="6"/>
<dbReference type="Gene3D" id="3.40.30.10">
    <property type="entry name" value="Glutaredoxin"/>
    <property type="match status" value="1"/>
</dbReference>
<dbReference type="Pfam" id="PF08534">
    <property type="entry name" value="Redoxin"/>
    <property type="match status" value="1"/>
</dbReference>
<dbReference type="PANTHER" id="PTHR43110:SF1">
    <property type="entry name" value="THIOL PEROXIDASE"/>
    <property type="match status" value="1"/>
</dbReference>
<keyword evidence="4 6" id="KW-1015">Disulfide bond</keyword>
<keyword evidence="9" id="KW-1185">Reference proteome</keyword>
<reference evidence="9" key="1">
    <citation type="submission" date="2017-07" db="EMBL/GenBank/DDBJ databases">
        <title>Comparative genome mining reveals phylogenetic distribution patterns of secondary metabolites in Amycolatopsis.</title>
        <authorList>
            <person name="Adamek M."/>
            <person name="Alanjary M."/>
            <person name="Sales-Ortells H."/>
            <person name="Goodfellow M."/>
            <person name="Bull A.T."/>
            <person name="Kalinowski J."/>
            <person name="Ziemert N."/>
        </authorList>
    </citation>
    <scope>NUCLEOTIDE SEQUENCE [LARGE SCALE GENOMIC DNA]</scope>
    <source>
        <strain evidence="9">H5</strain>
    </source>
</reference>
<name>A0A229SL50_9PSEU</name>
<dbReference type="PANTHER" id="PTHR43110">
    <property type="entry name" value="THIOL PEROXIDASE"/>
    <property type="match status" value="1"/>
</dbReference>
<sequence>MTTERKAATTFRGHPVTLVGPELAAGDRAPDCTVLAGDMSPVRFADLTGTRVISVVPSLETPVCDLQTRRFDEAVAELGEATVLTVSVDLPFAQARWCAAAGLTGADGRGGVRVLSDHRDVSFGRAYGVLIKEFRLLARAVFVVDATGTLVHAEYVPAIEQHPDYDAALTAAREAERQRLARAA</sequence>
<evidence type="ECO:0000256" key="3">
    <source>
        <dbReference type="ARBA" id="ARBA00023002"/>
    </source>
</evidence>
<dbReference type="NCBIfam" id="NF001808">
    <property type="entry name" value="PRK00522.1"/>
    <property type="match status" value="1"/>
</dbReference>
<proteinExistence type="inferred from homology"/>
<gene>
    <name evidence="6" type="primary">tpx</name>
    <name evidence="8" type="ORF">CF165_46930</name>
</gene>
<dbReference type="EMBL" id="NMUL01000078">
    <property type="protein sequence ID" value="OXM59628.1"/>
    <property type="molecule type" value="Genomic_DNA"/>
</dbReference>
<dbReference type="InterPro" id="IPR050455">
    <property type="entry name" value="Tpx_Peroxidase_subfamily"/>
</dbReference>
<accession>A0A229SL50</accession>
<dbReference type="RefSeq" id="WP_093954089.1">
    <property type="nucleotide sequence ID" value="NZ_NMUL01000078.1"/>
</dbReference>
<evidence type="ECO:0000256" key="4">
    <source>
        <dbReference type="ARBA" id="ARBA00023157"/>
    </source>
</evidence>
<feature type="domain" description="Thioredoxin" evidence="7">
    <location>
        <begin position="23"/>
        <end position="174"/>
    </location>
</feature>
<dbReference type="InterPro" id="IPR036249">
    <property type="entry name" value="Thioredoxin-like_sf"/>
</dbReference>
<dbReference type="InterPro" id="IPR013740">
    <property type="entry name" value="Redoxin"/>
</dbReference>
<comment type="function">
    <text evidence="6">Thiol-specific peroxidase that catalyzes the reduction of hydrogen peroxide and organic hydroperoxides to water and alcohols, respectively. Plays a role in cell protection against oxidative stress by detoxifying peroxides.</text>
</comment>
<evidence type="ECO:0000259" key="7">
    <source>
        <dbReference type="PROSITE" id="PS51352"/>
    </source>
</evidence>
<evidence type="ECO:0000313" key="8">
    <source>
        <dbReference type="EMBL" id="OXM59628.1"/>
    </source>
</evidence>
<evidence type="ECO:0000313" key="9">
    <source>
        <dbReference type="Proteomes" id="UP000215199"/>
    </source>
</evidence>
<keyword evidence="2 6" id="KW-0049">Antioxidant</keyword>
<comment type="caution">
    <text evidence="8">The sequence shown here is derived from an EMBL/GenBank/DDBJ whole genome shotgun (WGS) entry which is preliminary data.</text>
</comment>
<evidence type="ECO:0000256" key="2">
    <source>
        <dbReference type="ARBA" id="ARBA00022862"/>
    </source>
</evidence>
<evidence type="ECO:0000256" key="6">
    <source>
        <dbReference type="HAMAP-Rule" id="MF_00269"/>
    </source>
</evidence>
<dbReference type="HAMAP" id="MF_00269">
    <property type="entry name" value="Tpx"/>
    <property type="match status" value="1"/>
</dbReference>
<dbReference type="InterPro" id="IPR018219">
    <property type="entry name" value="Tpx_CS"/>
</dbReference>